<protein>
    <submittedName>
        <fullName evidence="1">Uncharacterized protein</fullName>
    </submittedName>
</protein>
<dbReference type="AlphaFoldDB" id="A0A8D8SLN5"/>
<accession>A0A8D8SLN5</accession>
<reference evidence="1" key="1">
    <citation type="submission" date="2021-05" db="EMBL/GenBank/DDBJ databases">
        <authorList>
            <person name="Alioto T."/>
            <person name="Alioto T."/>
            <person name="Gomez Garrido J."/>
        </authorList>
    </citation>
    <scope>NUCLEOTIDE SEQUENCE</scope>
</reference>
<evidence type="ECO:0000313" key="1">
    <source>
        <dbReference type="EMBL" id="CAG6672111.1"/>
    </source>
</evidence>
<sequence>MTPCIRYLKWTPGLHNIILSNGCSPSKTRGHGNIQPSSQGKLVLWAHVTARGHQNPQLQTNWRVYSARKRPCSRRLCAVCQRRDSNLSLHHQQDHHNGNNVQFWPGH</sequence>
<proteinExistence type="predicted"/>
<name>A0A8D8SLN5_9HEMI</name>
<organism evidence="1">
    <name type="scientific">Cacopsylla melanoneura</name>
    <dbReference type="NCBI Taxonomy" id="428564"/>
    <lineage>
        <taxon>Eukaryota</taxon>
        <taxon>Metazoa</taxon>
        <taxon>Ecdysozoa</taxon>
        <taxon>Arthropoda</taxon>
        <taxon>Hexapoda</taxon>
        <taxon>Insecta</taxon>
        <taxon>Pterygota</taxon>
        <taxon>Neoptera</taxon>
        <taxon>Paraneoptera</taxon>
        <taxon>Hemiptera</taxon>
        <taxon>Sternorrhyncha</taxon>
        <taxon>Psylloidea</taxon>
        <taxon>Psyllidae</taxon>
        <taxon>Psyllinae</taxon>
        <taxon>Cacopsylla</taxon>
    </lineage>
</organism>
<dbReference type="EMBL" id="HBUF01227608">
    <property type="protein sequence ID" value="CAG6672111.1"/>
    <property type="molecule type" value="Transcribed_RNA"/>
</dbReference>